<dbReference type="CDD" id="cd02000">
    <property type="entry name" value="TPP_E1_PDC_ADC_BCADC"/>
    <property type="match status" value="1"/>
</dbReference>
<protein>
    <recommendedName>
        <fullName evidence="3">3-methyl-2-oxobutanoate dehydrogenase (2-methylpropanoyl-transferring)</fullName>
        <ecNumber evidence="3">1.2.4.4</ecNumber>
    </recommendedName>
</protein>
<dbReference type="InterPro" id="IPR009014">
    <property type="entry name" value="Transketo_C/PFOR_II"/>
</dbReference>
<dbReference type="InterPro" id="IPR005475">
    <property type="entry name" value="Transketolase-like_Pyr-bd"/>
</dbReference>
<dbReference type="Gene3D" id="3.40.50.920">
    <property type="match status" value="1"/>
</dbReference>
<evidence type="ECO:0000256" key="2">
    <source>
        <dbReference type="ARBA" id="ARBA00003906"/>
    </source>
</evidence>
<dbReference type="AlphaFoldDB" id="A0A939GIL3"/>
<dbReference type="Gene3D" id="3.40.50.970">
    <property type="match status" value="2"/>
</dbReference>
<keyword evidence="4" id="KW-0560">Oxidoreductase</keyword>
<dbReference type="PANTHER" id="PTHR42980:SF1">
    <property type="entry name" value="2-OXOISOVALERATE DEHYDROGENASE SUBUNIT BETA, MITOCHONDRIAL"/>
    <property type="match status" value="1"/>
</dbReference>
<sequence>MIVNQPIDSTDFLSREHVLADYRLACESRQASLLGRKDVMGGRAKFGIFGDGKELAQLAAARAFQKGDFRSGYYRDQTFVAALGELQWTEFFAQLYAHTDLAYDPNTAGRSMNGHFATRWLDEQGHWKAQTDFYNSVCDIAPTAGQMPRSVGLAYASKLYRDNPGLAGITQFSHGGNEVTFATIGDASTSQGMFWETMNAAGVLQVPLLVSVWDDGYGISVPVELQTTKGNISKVMAGFQRDGGTDGHADKGFAIFTVNGWDYAKLLETYEKAAHICRTEHVPVLVHVQELTQPQGHSSSGSHERYKPTERLDWERAHDCNVQFRNWILANSYASEAELAVIEKEAKDVARDARNTAWKAFIGSILPDHQEAVRLLEQAANGLATTNATTASALLTLGADLQKETSPLRRDAVTAVRKALRLLRTQPIEQRQALISWLERNNIENADRFSSHLYSQSDESPMRVEPVEAVYSDESPMLDGYLVMQRYFDGLFGRNPLVVAIGEDVGHIGDVNQGFAGLQEKYGHLRITDTGIRETTIIGQGIGLAMRGLRPIVEIQYFDYIFYALATLTDDLATLHYRTKGGQKAPVIVRTRGHRLEGIWHSGSPMGAMLNSLRGIHVLVPRNMVQAAGFYNTLIKSDDPALLVECLNGYRLKERLPDNLADFCLPLGIPEVLQEGTDVTVVTYGSMCRIVLEGASLLAEVGVSVEVIDVQTLLPFDITGRIVDSIRKTNRVVFADEDFPGGATAYMMQQVLEEQNGYAYLDSAPRTLTAKAHRPPYGSDGDYFSKPSPDDVFDAVYALMNEAEPNRFPAVY</sequence>
<dbReference type="InterPro" id="IPR033248">
    <property type="entry name" value="Transketolase_C"/>
</dbReference>
<feature type="domain" description="Transketolase-like pyrimidine-binding" evidence="6">
    <location>
        <begin position="478"/>
        <end position="652"/>
    </location>
</feature>
<comment type="cofactor">
    <cofactor evidence="1">
        <name>thiamine diphosphate</name>
        <dbReference type="ChEBI" id="CHEBI:58937"/>
    </cofactor>
</comment>
<evidence type="ECO:0000256" key="3">
    <source>
        <dbReference type="ARBA" id="ARBA00012277"/>
    </source>
</evidence>
<comment type="function">
    <text evidence="2">E1 component of the 2-oxoglutarate dehydrogenase (OGDH) complex which catalyzes the decarboxylation of 2-oxoglutarate, the first step in the conversion of 2-oxoglutarate to succinyl-CoA and CO(2).</text>
</comment>
<dbReference type="EMBL" id="JAFMYV010000005">
    <property type="protein sequence ID" value="MBO0937128.1"/>
    <property type="molecule type" value="Genomic_DNA"/>
</dbReference>
<dbReference type="InterPro" id="IPR001017">
    <property type="entry name" value="DH_E1"/>
</dbReference>
<evidence type="ECO:0000259" key="6">
    <source>
        <dbReference type="SMART" id="SM00861"/>
    </source>
</evidence>
<evidence type="ECO:0000256" key="1">
    <source>
        <dbReference type="ARBA" id="ARBA00001964"/>
    </source>
</evidence>
<dbReference type="Pfam" id="PF02779">
    <property type="entry name" value="Transket_pyr"/>
    <property type="match status" value="1"/>
</dbReference>
<dbReference type="SUPFAM" id="SSF52922">
    <property type="entry name" value="TK C-terminal domain-like"/>
    <property type="match status" value="1"/>
</dbReference>
<evidence type="ECO:0000313" key="8">
    <source>
        <dbReference type="Proteomes" id="UP000664034"/>
    </source>
</evidence>
<dbReference type="EC" id="1.2.4.4" evidence="3"/>
<dbReference type="PANTHER" id="PTHR42980">
    <property type="entry name" value="2-OXOISOVALERATE DEHYDROGENASE SUBUNIT BETA-RELATED"/>
    <property type="match status" value="1"/>
</dbReference>
<dbReference type="GO" id="GO:0007584">
    <property type="term" value="P:response to nutrient"/>
    <property type="evidence" value="ECO:0007669"/>
    <property type="project" value="TreeGrafter"/>
</dbReference>
<name>A0A939GIL3_9BACT</name>
<dbReference type="Pfam" id="PF00676">
    <property type="entry name" value="E1_dh"/>
    <property type="match status" value="1"/>
</dbReference>
<evidence type="ECO:0000256" key="4">
    <source>
        <dbReference type="ARBA" id="ARBA00023002"/>
    </source>
</evidence>
<gene>
    <name evidence="7" type="ORF">J2I47_11275</name>
</gene>
<reference evidence="7" key="1">
    <citation type="submission" date="2021-03" db="EMBL/GenBank/DDBJ databases">
        <title>Fibrella sp. HMF5335 genome sequencing and assembly.</title>
        <authorList>
            <person name="Kang H."/>
            <person name="Kim H."/>
            <person name="Bae S."/>
            <person name="Joh K."/>
        </authorList>
    </citation>
    <scope>NUCLEOTIDE SEQUENCE</scope>
    <source>
        <strain evidence="7">HMF5335</strain>
    </source>
</reference>
<dbReference type="GO" id="GO:0003863">
    <property type="term" value="F:branched-chain 2-oxo acid dehydrogenase activity"/>
    <property type="evidence" value="ECO:0007669"/>
    <property type="project" value="UniProtKB-EC"/>
</dbReference>
<dbReference type="SUPFAM" id="SSF52518">
    <property type="entry name" value="Thiamin diphosphate-binding fold (THDP-binding)"/>
    <property type="match status" value="2"/>
</dbReference>
<accession>A0A939GIL3</accession>
<dbReference type="SMART" id="SM00861">
    <property type="entry name" value="Transket_pyr"/>
    <property type="match status" value="1"/>
</dbReference>
<dbReference type="Proteomes" id="UP000664034">
    <property type="component" value="Unassembled WGS sequence"/>
</dbReference>
<comment type="caution">
    <text evidence="7">The sequence shown here is derived from an EMBL/GenBank/DDBJ whole genome shotgun (WGS) entry which is preliminary data.</text>
</comment>
<evidence type="ECO:0000313" key="7">
    <source>
        <dbReference type="EMBL" id="MBO0937128.1"/>
    </source>
</evidence>
<evidence type="ECO:0000256" key="5">
    <source>
        <dbReference type="ARBA" id="ARBA00023052"/>
    </source>
</evidence>
<proteinExistence type="predicted"/>
<keyword evidence="5" id="KW-0786">Thiamine pyrophosphate</keyword>
<dbReference type="InterPro" id="IPR029061">
    <property type="entry name" value="THDP-binding"/>
</dbReference>
<dbReference type="Pfam" id="PF02780">
    <property type="entry name" value="Transketolase_C"/>
    <property type="match status" value="1"/>
</dbReference>
<keyword evidence="8" id="KW-1185">Reference proteome</keyword>
<dbReference type="GO" id="GO:0009083">
    <property type="term" value="P:branched-chain amino acid catabolic process"/>
    <property type="evidence" value="ECO:0007669"/>
    <property type="project" value="TreeGrafter"/>
</dbReference>
<organism evidence="7 8">
    <name type="scientific">Fibrella rubiginis</name>
    <dbReference type="NCBI Taxonomy" id="2817060"/>
    <lineage>
        <taxon>Bacteria</taxon>
        <taxon>Pseudomonadati</taxon>
        <taxon>Bacteroidota</taxon>
        <taxon>Cytophagia</taxon>
        <taxon>Cytophagales</taxon>
        <taxon>Spirosomataceae</taxon>
        <taxon>Fibrella</taxon>
    </lineage>
</organism>